<feature type="region of interest" description="Disordered" evidence="1">
    <location>
        <begin position="312"/>
        <end position="359"/>
    </location>
</feature>
<dbReference type="SUPFAM" id="SSF52949">
    <property type="entry name" value="Macro domain-like"/>
    <property type="match status" value="1"/>
</dbReference>
<dbReference type="NCBIfam" id="TIGR02452">
    <property type="entry name" value="TIGR02452 family protein"/>
    <property type="match status" value="1"/>
</dbReference>
<dbReference type="Proteomes" id="UP000265703">
    <property type="component" value="Unassembled WGS sequence"/>
</dbReference>
<comment type="caution">
    <text evidence="3">The sequence shown here is derived from an EMBL/GenBank/DDBJ whole genome shotgun (WGS) entry which is preliminary data.</text>
</comment>
<feature type="compositionally biased region" description="Polar residues" evidence="1">
    <location>
        <begin position="350"/>
        <end position="359"/>
    </location>
</feature>
<evidence type="ECO:0000313" key="4">
    <source>
        <dbReference type="Proteomes" id="UP000265703"/>
    </source>
</evidence>
<gene>
    <name evidence="3" type="ORF">C1645_734517</name>
</gene>
<dbReference type="InterPro" id="IPR009060">
    <property type="entry name" value="UBA-like_sf"/>
</dbReference>
<keyword evidence="4" id="KW-1185">Reference proteome</keyword>
<dbReference type="Gene3D" id="1.10.8.10">
    <property type="entry name" value="DNA helicase RuvA subunit, C-terminal domain"/>
    <property type="match status" value="1"/>
</dbReference>
<dbReference type="InterPro" id="IPR043472">
    <property type="entry name" value="Macro_dom-like"/>
</dbReference>
<sequence>MQKSQRVIVQKETIIAFSTYEYVHAQTDKVVKLNAESIATEIAKAKFYKNGLKITREIVLEKQEKPVIQVVSGDCLVEALELKKKGFNPLVLNMASATSVGGGYKSGAGAQEENLFRRTNLFQYHEPNKEFWYPIPEVGGIYCPNATVIRSSEQDRYEFLEVPETMSFVAVAAIRRPKLIKNHVGEFSLVPEAKASTRRKIQAILNIGLDNDHDAIVLSAFGCGAYRNPPSAVAQLFYEVISSGYAGDGENLPRTYRHISFAIIDDHNSKKEHNPDGNILPFQNIFANGLDDRSVNNVADAVDSVLSFSQEPSEKFQRNQHISQWGSFNNNERGQQPGRSRGRGKVRGGTPSSGSGRQMTLDSVWKYKPSQDHIDQLTKMGYSSKNAKRALYTTKGNMEEAVNWLKQNAVSDEPIRLSLIN</sequence>
<dbReference type="OrthoDB" id="9985428at2759"/>
<dbReference type="PANTHER" id="PTHR35596">
    <property type="entry name" value="DUF2263 DOMAIN-CONTAINING PROTEIN"/>
    <property type="match status" value="1"/>
</dbReference>
<dbReference type="AlphaFoldDB" id="A0A397TIY4"/>
<evidence type="ECO:0000259" key="2">
    <source>
        <dbReference type="PROSITE" id="PS50030"/>
    </source>
</evidence>
<dbReference type="SUPFAM" id="SSF46934">
    <property type="entry name" value="UBA-like"/>
    <property type="match status" value="1"/>
</dbReference>
<dbReference type="Pfam" id="PF22562">
    <property type="entry name" value="UBA_7"/>
    <property type="match status" value="1"/>
</dbReference>
<dbReference type="Pfam" id="PF10021">
    <property type="entry name" value="PARG_cat_microb"/>
    <property type="match status" value="1"/>
</dbReference>
<accession>A0A397TIY4</accession>
<dbReference type="Gene3D" id="3.40.220.10">
    <property type="entry name" value="Leucine Aminopeptidase, subunit E, domain 1"/>
    <property type="match status" value="1"/>
</dbReference>
<name>A0A397TIY4_9GLOM</name>
<dbReference type="InterPro" id="IPR012664">
    <property type="entry name" value="CHP02452"/>
</dbReference>
<dbReference type="EMBL" id="QKYT01000073">
    <property type="protein sequence ID" value="RIA94814.1"/>
    <property type="molecule type" value="Genomic_DNA"/>
</dbReference>
<evidence type="ECO:0000256" key="1">
    <source>
        <dbReference type="SAM" id="MobiDB-lite"/>
    </source>
</evidence>
<dbReference type="PANTHER" id="PTHR35596:SF1">
    <property type="entry name" value="MICROBIAL-TYPE PARG CATALYTIC DOMAIN-CONTAINING PROTEIN"/>
    <property type="match status" value="1"/>
</dbReference>
<evidence type="ECO:0000313" key="3">
    <source>
        <dbReference type="EMBL" id="RIA94814.1"/>
    </source>
</evidence>
<feature type="compositionally biased region" description="Polar residues" evidence="1">
    <location>
        <begin position="319"/>
        <end position="332"/>
    </location>
</feature>
<protein>
    <recommendedName>
        <fullName evidence="2">UBA domain-containing protein</fullName>
    </recommendedName>
</protein>
<dbReference type="InterPro" id="IPR019261">
    <property type="entry name" value="PARG_cat_microbial"/>
</dbReference>
<organism evidence="3 4">
    <name type="scientific">Glomus cerebriforme</name>
    <dbReference type="NCBI Taxonomy" id="658196"/>
    <lineage>
        <taxon>Eukaryota</taxon>
        <taxon>Fungi</taxon>
        <taxon>Fungi incertae sedis</taxon>
        <taxon>Mucoromycota</taxon>
        <taxon>Glomeromycotina</taxon>
        <taxon>Glomeromycetes</taxon>
        <taxon>Glomerales</taxon>
        <taxon>Glomeraceae</taxon>
        <taxon>Glomus</taxon>
    </lineage>
</organism>
<proteinExistence type="predicted"/>
<feature type="domain" description="UBA" evidence="2">
    <location>
        <begin position="368"/>
        <end position="408"/>
    </location>
</feature>
<dbReference type="PROSITE" id="PS50030">
    <property type="entry name" value="UBA"/>
    <property type="match status" value="1"/>
</dbReference>
<dbReference type="SMART" id="SM00165">
    <property type="entry name" value="UBA"/>
    <property type="match status" value="1"/>
</dbReference>
<reference evidence="3 4" key="1">
    <citation type="submission" date="2018-06" db="EMBL/GenBank/DDBJ databases">
        <title>Comparative genomics reveals the genomic features of Rhizophagus irregularis, R. cerebriforme, R. diaphanum and Gigaspora rosea, and their symbiotic lifestyle signature.</title>
        <authorList>
            <person name="Morin E."/>
            <person name="San Clemente H."/>
            <person name="Chen E.C.H."/>
            <person name="De La Providencia I."/>
            <person name="Hainaut M."/>
            <person name="Kuo A."/>
            <person name="Kohler A."/>
            <person name="Murat C."/>
            <person name="Tang N."/>
            <person name="Roy S."/>
            <person name="Loubradou J."/>
            <person name="Henrissat B."/>
            <person name="Grigoriev I.V."/>
            <person name="Corradi N."/>
            <person name="Roux C."/>
            <person name="Martin F.M."/>
        </authorList>
    </citation>
    <scope>NUCLEOTIDE SEQUENCE [LARGE SCALE GENOMIC DNA]</scope>
    <source>
        <strain evidence="3 4">DAOM 227022</strain>
    </source>
</reference>
<dbReference type="STRING" id="658196.A0A397TIY4"/>
<dbReference type="InterPro" id="IPR015940">
    <property type="entry name" value="UBA"/>
</dbReference>